<comment type="caution">
    <text evidence="7">Lacks conserved residue(s) required for the propagation of feature annotation.</text>
</comment>
<dbReference type="Pfam" id="PF02782">
    <property type="entry name" value="FGGY_C"/>
    <property type="match status" value="1"/>
</dbReference>
<keyword evidence="2 7" id="KW-0859">Xylose metabolism</keyword>
<dbReference type="InterPro" id="IPR018485">
    <property type="entry name" value="FGGY_C"/>
</dbReference>
<evidence type="ECO:0000256" key="2">
    <source>
        <dbReference type="ARBA" id="ARBA00022629"/>
    </source>
</evidence>
<proteinExistence type="inferred from homology"/>
<keyword evidence="6 7" id="KW-0067">ATP-binding</keyword>
<evidence type="ECO:0000259" key="10">
    <source>
        <dbReference type="Pfam" id="PF00370"/>
    </source>
</evidence>
<keyword evidence="7 8" id="KW-0119">Carbohydrate metabolism</keyword>
<evidence type="ECO:0000256" key="4">
    <source>
        <dbReference type="ARBA" id="ARBA00022741"/>
    </source>
</evidence>
<dbReference type="Proteomes" id="UP001500618">
    <property type="component" value="Unassembled WGS sequence"/>
</dbReference>
<sequence length="457" mass="47135">MVDAADGRVVRTGDAPHPDGTEIDPTAWWHALAVATEGGLLNDVSAIAVAAQQHGMVTLDGEGEVVRPALLWNDLRSAPDAADLINELGGPDRWASAVGSVPLASFTVTKLRWLRRSEPDLADRVASVMLPHDWLTMRLTGAEPTTDRGDASGTGYFDPATSQYRPELLKQAFGRTPALPRVAAPGEVVGQTDRGAVIAAGTGDNMGAALGLGLETGDVVVSMGTSGTVFAVAEQPSVDPSGAVAGFADATGRWLPLVCTLNAARVLAAGRHLLGVEPAEFDALALAGPPGAGGLTLVPYLEGERTPNLPTASGRLVGLRLANTTREHLARAFVEGMLCGLADGLDALRAQGVAPRRLLLTGGAARSLAVQEIAGSLFDVPVEVPEPLEYVAMGAARQAAWAASGAAAAPAWQVRSRAVEAAPQPDVAGVVREAYAYARDHLAAELGWALSGYCGGR</sequence>
<evidence type="ECO:0000256" key="1">
    <source>
        <dbReference type="ARBA" id="ARBA00009156"/>
    </source>
</evidence>
<dbReference type="Pfam" id="PF00370">
    <property type="entry name" value="FGGY_N"/>
    <property type="match status" value="1"/>
</dbReference>
<dbReference type="CDD" id="cd07809">
    <property type="entry name" value="ASKHA_NBD_FGGY_BaXK-like"/>
    <property type="match status" value="1"/>
</dbReference>
<keyword evidence="3 7" id="KW-0808">Transferase</keyword>
<evidence type="ECO:0000256" key="5">
    <source>
        <dbReference type="ARBA" id="ARBA00022777"/>
    </source>
</evidence>
<keyword evidence="4 7" id="KW-0547">Nucleotide-binding</keyword>
<evidence type="ECO:0000256" key="7">
    <source>
        <dbReference type="HAMAP-Rule" id="MF_02220"/>
    </source>
</evidence>
<dbReference type="EC" id="2.7.1.17" evidence="7 8"/>
<comment type="function">
    <text evidence="7">Catalyzes the phosphorylation of D-xylulose to D-xylulose 5-phosphate.</text>
</comment>
<evidence type="ECO:0000259" key="11">
    <source>
        <dbReference type="Pfam" id="PF02782"/>
    </source>
</evidence>
<evidence type="ECO:0000256" key="6">
    <source>
        <dbReference type="ARBA" id="ARBA00022840"/>
    </source>
</evidence>
<evidence type="ECO:0000256" key="8">
    <source>
        <dbReference type="RuleBase" id="RU364073"/>
    </source>
</evidence>
<dbReference type="NCBIfam" id="TIGR01312">
    <property type="entry name" value="XylB"/>
    <property type="match status" value="1"/>
</dbReference>
<dbReference type="PIRSF" id="PIRSF000538">
    <property type="entry name" value="GlpK"/>
    <property type="match status" value="1"/>
</dbReference>
<comment type="caution">
    <text evidence="12">The sequence shown here is derived from an EMBL/GenBank/DDBJ whole genome shotgun (WGS) entry which is preliminary data.</text>
</comment>
<organism evidence="12 13">
    <name type="scientific">Fodinicola feengrottensis</name>
    <dbReference type="NCBI Taxonomy" id="435914"/>
    <lineage>
        <taxon>Bacteria</taxon>
        <taxon>Bacillati</taxon>
        <taxon>Actinomycetota</taxon>
        <taxon>Actinomycetes</taxon>
        <taxon>Mycobacteriales</taxon>
        <taxon>Fodinicola</taxon>
    </lineage>
</organism>
<keyword evidence="5 7" id="KW-0418">Kinase</keyword>
<dbReference type="InterPro" id="IPR043129">
    <property type="entry name" value="ATPase_NBD"/>
</dbReference>
<dbReference type="SUPFAM" id="SSF53067">
    <property type="entry name" value="Actin-like ATPase domain"/>
    <property type="match status" value="2"/>
</dbReference>
<feature type="domain" description="Carbohydrate kinase FGGY C-terminal" evidence="11">
    <location>
        <begin position="220"/>
        <end position="403"/>
    </location>
</feature>
<name>A0ABP4S8I9_9ACTN</name>
<gene>
    <name evidence="7 8 12" type="primary">xylB</name>
    <name evidence="12" type="ORF">GCM10009765_18140</name>
</gene>
<dbReference type="Gene3D" id="3.30.420.40">
    <property type="match status" value="2"/>
</dbReference>
<comment type="catalytic activity">
    <reaction evidence="7 8">
        <text>D-xylulose + ATP = D-xylulose 5-phosphate + ADP + H(+)</text>
        <dbReference type="Rhea" id="RHEA:10964"/>
        <dbReference type="ChEBI" id="CHEBI:15378"/>
        <dbReference type="ChEBI" id="CHEBI:17140"/>
        <dbReference type="ChEBI" id="CHEBI:30616"/>
        <dbReference type="ChEBI" id="CHEBI:57737"/>
        <dbReference type="ChEBI" id="CHEBI:456216"/>
        <dbReference type="EC" id="2.7.1.17"/>
    </reaction>
</comment>
<feature type="region of interest" description="Disordered" evidence="9">
    <location>
        <begin position="1"/>
        <end position="22"/>
    </location>
</feature>
<feature type="active site" description="Proton acceptor" evidence="7">
    <location>
        <position position="204"/>
    </location>
</feature>
<dbReference type="InterPro" id="IPR000577">
    <property type="entry name" value="Carb_kinase_FGGY"/>
</dbReference>
<evidence type="ECO:0000256" key="9">
    <source>
        <dbReference type="SAM" id="MobiDB-lite"/>
    </source>
</evidence>
<evidence type="ECO:0000256" key="3">
    <source>
        <dbReference type="ARBA" id="ARBA00022679"/>
    </source>
</evidence>
<dbReference type="InterPro" id="IPR006000">
    <property type="entry name" value="Xylulokinase"/>
</dbReference>
<evidence type="ECO:0000313" key="12">
    <source>
        <dbReference type="EMBL" id="GAA1669034.1"/>
    </source>
</evidence>
<feature type="compositionally biased region" description="Basic and acidic residues" evidence="9">
    <location>
        <begin position="1"/>
        <end position="20"/>
    </location>
</feature>
<feature type="binding site" evidence="7">
    <location>
        <begin position="53"/>
        <end position="54"/>
    </location>
    <ligand>
        <name>substrate</name>
    </ligand>
</feature>
<dbReference type="InterPro" id="IPR018484">
    <property type="entry name" value="FGGY_N"/>
</dbReference>
<accession>A0ABP4S8I9</accession>
<dbReference type="HAMAP" id="MF_02220">
    <property type="entry name" value="XylB"/>
    <property type="match status" value="1"/>
</dbReference>
<evidence type="ECO:0000313" key="13">
    <source>
        <dbReference type="Proteomes" id="UP001500618"/>
    </source>
</evidence>
<dbReference type="PANTHER" id="PTHR43095:SF5">
    <property type="entry name" value="XYLULOSE KINASE"/>
    <property type="match status" value="1"/>
</dbReference>
<dbReference type="PANTHER" id="PTHR43095">
    <property type="entry name" value="SUGAR KINASE"/>
    <property type="match status" value="1"/>
</dbReference>
<keyword evidence="13" id="KW-1185">Reference proteome</keyword>
<comment type="similarity">
    <text evidence="1 7 8">Belongs to the FGGY kinase family.</text>
</comment>
<feature type="domain" description="Carbohydrate kinase FGGY N-terminal" evidence="10">
    <location>
        <begin position="14"/>
        <end position="201"/>
    </location>
</feature>
<reference evidence="13" key="1">
    <citation type="journal article" date="2019" name="Int. J. Syst. Evol. Microbiol.">
        <title>The Global Catalogue of Microorganisms (GCM) 10K type strain sequencing project: providing services to taxonomists for standard genome sequencing and annotation.</title>
        <authorList>
            <consortium name="The Broad Institute Genomics Platform"/>
            <consortium name="The Broad Institute Genome Sequencing Center for Infectious Disease"/>
            <person name="Wu L."/>
            <person name="Ma J."/>
        </authorList>
    </citation>
    <scope>NUCLEOTIDE SEQUENCE [LARGE SCALE GENOMIC DNA]</scope>
    <source>
        <strain evidence="13">JCM 14718</strain>
    </source>
</reference>
<protein>
    <recommendedName>
        <fullName evidence="7 8">Xylulose kinase</fullName>
        <shortName evidence="7 8">Xylulokinase</shortName>
        <ecNumber evidence="7 8">2.7.1.17</ecNumber>
    </recommendedName>
</protein>
<dbReference type="InterPro" id="IPR050406">
    <property type="entry name" value="FGGY_Carb_Kinase"/>
</dbReference>
<dbReference type="EMBL" id="BAAANY010000007">
    <property type="protein sequence ID" value="GAA1669034.1"/>
    <property type="molecule type" value="Genomic_DNA"/>
</dbReference>